<dbReference type="AlphaFoldDB" id="A0AAN6WYB0"/>
<sequence length="177" mass="19010">MVLSVHPPGSVTASSYEYFISTLGGTEQGALSIMLRYLHAAHNEFDTIEIDVSEISMLFRCLDAANERASNRASWVGGQSPRPVAMHIILDGSGVGWSTEVKTGEVAVNLGITLHSVVFPNLLLCVGMFFVLYVGSVRAVVLVVCWVALPCLLCCRSLCGRMGAAMQPACMGSRQWG</sequence>
<reference evidence="2" key="1">
    <citation type="journal article" date="2023" name="Mol. Phylogenet. Evol.">
        <title>Genome-scale phylogeny and comparative genomics of the fungal order Sordariales.</title>
        <authorList>
            <person name="Hensen N."/>
            <person name="Bonometti L."/>
            <person name="Westerberg I."/>
            <person name="Brannstrom I.O."/>
            <person name="Guillou S."/>
            <person name="Cros-Aarteil S."/>
            <person name="Calhoun S."/>
            <person name="Haridas S."/>
            <person name="Kuo A."/>
            <person name="Mondo S."/>
            <person name="Pangilinan J."/>
            <person name="Riley R."/>
            <person name="LaButti K."/>
            <person name="Andreopoulos B."/>
            <person name="Lipzen A."/>
            <person name="Chen C."/>
            <person name="Yan M."/>
            <person name="Daum C."/>
            <person name="Ng V."/>
            <person name="Clum A."/>
            <person name="Steindorff A."/>
            <person name="Ohm R.A."/>
            <person name="Martin F."/>
            <person name="Silar P."/>
            <person name="Natvig D.O."/>
            <person name="Lalanne C."/>
            <person name="Gautier V."/>
            <person name="Ament-Velasquez S.L."/>
            <person name="Kruys A."/>
            <person name="Hutchinson M.I."/>
            <person name="Powell A.J."/>
            <person name="Barry K."/>
            <person name="Miller A.N."/>
            <person name="Grigoriev I.V."/>
            <person name="Debuchy R."/>
            <person name="Gladieux P."/>
            <person name="Hiltunen Thoren M."/>
            <person name="Johannesson H."/>
        </authorList>
    </citation>
    <scope>NUCLEOTIDE SEQUENCE</scope>
    <source>
        <strain evidence="2">PSN309</strain>
    </source>
</reference>
<gene>
    <name evidence="2" type="ORF">QBC35DRAFT_489803</name>
</gene>
<dbReference type="Proteomes" id="UP001302126">
    <property type="component" value="Unassembled WGS sequence"/>
</dbReference>
<organism evidence="2 3">
    <name type="scientific">Podospora australis</name>
    <dbReference type="NCBI Taxonomy" id="1536484"/>
    <lineage>
        <taxon>Eukaryota</taxon>
        <taxon>Fungi</taxon>
        <taxon>Dikarya</taxon>
        <taxon>Ascomycota</taxon>
        <taxon>Pezizomycotina</taxon>
        <taxon>Sordariomycetes</taxon>
        <taxon>Sordariomycetidae</taxon>
        <taxon>Sordariales</taxon>
        <taxon>Podosporaceae</taxon>
        <taxon>Podospora</taxon>
    </lineage>
</organism>
<dbReference type="EMBL" id="MU864365">
    <property type="protein sequence ID" value="KAK4190519.1"/>
    <property type="molecule type" value="Genomic_DNA"/>
</dbReference>
<feature type="transmembrane region" description="Helical" evidence="1">
    <location>
        <begin position="112"/>
        <end position="133"/>
    </location>
</feature>
<evidence type="ECO:0000313" key="2">
    <source>
        <dbReference type="EMBL" id="KAK4190519.1"/>
    </source>
</evidence>
<keyword evidence="1" id="KW-1133">Transmembrane helix</keyword>
<name>A0AAN6WYB0_9PEZI</name>
<evidence type="ECO:0000256" key="1">
    <source>
        <dbReference type="SAM" id="Phobius"/>
    </source>
</evidence>
<proteinExistence type="predicted"/>
<evidence type="ECO:0000313" key="3">
    <source>
        <dbReference type="Proteomes" id="UP001302126"/>
    </source>
</evidence>
<keyword evidence="1" id="KW-0472">Membrane</keyword>
<keyword evidence="1" id="KW-0812">Transmembrane</keyword>
<accession>A0AAN6WYB0</accession>
<keyword evidence="3" id="KW-1185">Reference proteome</keyword>
<feature type="transmembrane region" description="Helical" evidence="1">
    <location>
        <begin position="139"/>
        <end position="159"/>
    </location>
</feature>
<protein>
    <submittedName>
        <fullName evidence="2">Uncharacterized protein</fullName>
    </submittedName>
</protein>
<reference evidence="2" key="2">
    <citation type="submission" date="2023-05" db="EMBL/GenBank/DDBJ databases">
        <authorList>
            <consortium name="Lawrence Berkeley National Laboratory"/>
            <person name="Steindorff A."/>
            <person name="Hensen N."/>
            <person name="Bonometti L."/>
            <person name="Westerberg I."/>
            <person name="Brannstrom I.O."/>
            <person name="Guillou S."/>
            <person name="Cros-Aarteil S."/>
            <person name="Calhoun S."/>
            <person name="Haridas S."/>
            <person name="Kuo A."/>
            <person name="Mondo S."/>
            <person name="Pangilinan J."/>
            <person name="Riley R."/>
            <person name="Labutti K."/>
            <person name="Andreopoulos B."/>
            <person name="Lipzen A."/>
            <person name="Chen C."/>
            <person name="Yanf M."/>
            <person name="Daum C."/>
            <person name="Ng V."/>
            <person name="Clum A."/>
            <person name="Ohm R."/>
            <person name="Martin F."/>
            <person name="Silar P."/>
            <person name="Natvig D."/>
            <person name="Lalanne C."/>
            <person name="Gautier V."/>
            <person name="Ament-Velasquez S.L."/>
            <person name="Kruys A."/>
            <person name="Hutchinson M.I."/>
            <person name="Powell A.J."/>
            <person name="Barry K."/>
            <person name="Miller A.N."/>
            <person name="Grigoriev I.V."/>
            <person name="Debuchy R."/>
            <person name="Gladieux P."/>
            <person name="Thoren M.H."/>
            <person name="Johannesson H."/>
        </authorList>
    </citation>
    <scope>NUCLEOTIDE SEQUENCE</scope>
    <source>
        <strain evidence="2">PSN309</strain>
    </source>
</reference>
<comment type="caution">
    <text evidence="2">The sequence shown here is derived from an EMBL/GenBank/DDBJ whole genome shotgun (WGS) entry which is preliminary data.</text>
</comment>